<protein>
    <submittedName>
        <fullName evidence="1">Uncharacterized protein</fullName>
    </submittedName>
</protein>
<dbReference type="RefSeq" id="WP_258719677.1">
    <property type="nucleotide sequence ID" value="NZ_BAYX01000018.1"/>
</dbReference>
<dbReference type="AlphaFoldDB" id="A0AA87Q959"/>
<dbReference type="Proteomes" id="UP000026941">
    <property type="component" value="Unassembled WGS sequence"/>
</dbReference>
<evidence type="ECO:0000313" key="1">
    <source>
        <dbReference type="EMBL" id="GAJ96242.1"/>
    </source>
</evidence>
<reference evidence="1 2" key="1">
    <citation type="submission" date="2014-05" db="EMBL/GenBank/DDBJ databases">
        <title>Whole genome shotgun sequence of Rhizobium rhizogenes NBRC 13257.</title>
        <authorList>
            <person name="Katano-Makiyama Y."/>
            <person name="Hosoyama A."/>
            <person name="Hashimoto M."/>
            <person name="Hosoyama Y."/>
            <person name="Noguchi M."/>
            <person name="Tsuchikane K."/>
            <person name="Kimura A."/>
            <person name="Ohji S."/>
            <person name="Ichikawa N."/>
            <person name="Yamazoe A."/>
            <person name="Fujita N."/>
        </authorList>
    </citation>
    <scope>NUCLEOTIDE SEQUENCE [LARGE SCALE GENOMIC DNA]</scope>
    <source>
        <strain evidence="1 2">NBRC 13257</strain>
    </source>
</reference>
<sequence>MSTDYTIVDGWESLSDAEAIETAVDRHGKDGTTSVAWCMLEA</sequence>
<organism evidence="1 2">
    <name type="scientific">Rhizobium rhizogenes NBRC 13257</name>
    <dbReference type="NCBI Taxonomy" id="1220581"/>
    <lineage>
        <taxon>Bacteria</taxon>
        <taxon>Pseudomonadati</taxon>
        <taxon>Pseudomonadota</taxon>
        <taxon>Alphaproteobacteria</taxon>
        <taxon>Hyphomicrobiales</taxon>
        <taxon>Rhizobiaceae</taxon>
        <taxon>Rhizobium/Agrobacterium group</taxon>
        <taxon>Rhizobium</taxon>
    </lineage>
</organism>
<name>A0AA87Q959_RHIRH</name>
<dbReference type="EMBL" id="BAYX01000018">
    <property type="protein sequence ID" value="GAJ96242.1"/>
    <property type="molecule type" value="Genomic_DNA"/>
</dbReference>
<gene>
    <name evidence="1" type="ORF">RRH01S_18_00850</name>
</gene>
<comment type="caution">
    <text evidence="1">The sequence shown here is derived from an EMBL/GenBank/DDBJ whole genome shotgun (WGS) entry which is preliminary data.</text>
</comment>
<evidence type="ECO:0000313" key="2">
    <source>
        <dbReference type="Proteomes" id="UP000026941"/>
    </source>
</evidence>
<proteinExistence type="predicted"/>
<accession>A0AA87Q959</accession>